<evidence type="ECO:0000256" key="1">
    <source>
        <dbReference type="ARBA" id="ARBA00023015"/>
    </source>
</evidence>
<dbReference type="InterPro" id="IPR036388">
    <property type="entry name" value="WH-like_DNA-bd_sf"/>
</dbReference>
<sequence>MTNISLLSEPSLHRTWTVKVLTKNLKHCSITAVDTSNKVQLFKEIVDVVIVDLETTDNHSDLIDFYIAQNKKVIVTSDMTNPELLDCFGKRLHGYFYKLMNNTEQLEAISMILEGKRYIHPLLSSVLLDGYIDLKSNKGTRPKNLLTKQEWLVLELLAKGHNNQDIGDQLHISERTAKNHVYSILKKLKVTNRTSAALLSIKNRWVNI</sequence>
<dbReference type="Gene3D" id="1.10.10.10">
    <property type="entry name" value="Winged helix-like DNA-binding domain superfamily/Winged helix DNA-binding domain"/>
    <property type="match status" value="1"/>
</dbReference>
<dbReference type="RefSeq" id="WP_343796053.1">
    <property type="nucleotide sequence ID" value="NZ_BAAADJ010000004.1"/>
</dbReference>
<organism evidence="5 6">
    <name type="scientific">Bacillus carboniphilus</name>
    <dbReference type="NCBI Taxonomy" id="86663"/>
    <lineage>
        <taxon>Bacteria</taxon>
        <taxon>Bacillati</taxon>
        <taxon>Bacillota</taxon>
        <taxon>Bacilli</taxon>
        <taxon>Bacillales</taxon>
        <taxon>Bacillaceae</taxon>
        <taxon>Bacillus</taxon>
    </lineage>
</organism>
<dbReference type="Gene3D" id="3.40.50.2300">
    <property type="match status" value="1"/>
</dbReference>
<reference evidence="5 6" key="1">
    <citation type="journal article" date="2019" name="Int. J. Syst. Evol. Microbiol.">
        <title>The Global Catalogue of Microorganisms (GCM) 10K type strain sequencing project: providing services to taxonomists for standard genome sequencing and annotation.</title>
        <authorList>
            <consortium name="The Broad Institute Genomics Platform"/>
            <consortium name="The Broad Institute Genome Sequencing Center for Infectious Disease"/>
            <person name="Wu L."/>
            <person name="Ma J."/>
        </authorList>
    </citation>
    <scope>NUCLEOTIDE SEQUENCE [LARGE SCALE GENOMIC DNA]</scope>
    <source>
        <strain evidence="5 6">JCM 9731</strain>
    </source>
</reference>
<evidence type="ECO:0000313" key="6">
    <source>
        <dbReference type="Proteomes" id="UP001500782"/>
    </source>
</evidence>
<dbReference type="SUPFAM" id="SSF46894">
    <property type="entry name" value="C-terminal effector domain of the bipartite response regulators"/>
    <property type="match status" value="1"/>
</dbReference>
<keyword evidence="3" id="KW-0804">Transcription</keyword>
<dbReference type="SMART" id="SM00421">
    <property type="entry name" value="HTH_LUXR"/>
    <property type="match status" value="1"/>
</dbReference>
<dbReference type="PROSITE" id="PS50043">
    <property type="entry name" value="HTH_LUXR_2"/>
    <property type="match status" value="1"/>
</dbReference>
<evidence type="ECO:0000259" key="4">
    <source>
        <dbReference type="PROSITE" id="PS50043"/>
    </source>
</evidence>
<dbReference type="InterPro" id="IPR016032">
    <property type="entry name" value="Sig_transdc_resp-reg_C-effctor"/>
</dbReference>
<evidence type="ECO:0000313" key="5">
    <source>
        <dbReference type="EMBL" id="GAA0317470.1"/>
    </source>
</evidence>
<evidence type="ECO:0000256" key="3">
    <source>
        <dbReference type="ARBA" id="ARBA00023163"/>
    </source>
</evidence>
<proteinExistence type="predicted"/>
<keyword evidence="1" id="KW-0805">Transcription regulation</keyword>
<gene>
    <name evidence="5" type="ORF">GCM10008967_05050</name>
</gene>
<accession>A0ABN0VUE1</accession>
<name>A0ABN0VUE1_9BACI</name>
<keyword evidence="2" id="KW-0238">DNA-binding</keyword>
<keyword evidence="6" id="KW-1185">Reference proteome</keyword>
<dbReference type="InterPro" id="IPR000792">
    <property type="entry name" value="Tscrpt_reg_LuxR_C"/>
</dbReference>
<comment type="caution">
    <text evidence="5">The sequence shown here is derived from an EMBL/GenBank/DDBJ whole genome shotgun (WGS) entry which is preliminary data.</text>
</comment>
<dbReference type="EMBL" id="BAAADJ010000004">
    <property type="protein sequence ID" value="GAA0317470.1"/>
    <property type="molecule type" value="Genomic_DNA"/>
</dbReference>
<protein>
    <submittedName>
        <fullName evidence="5">Response regulator transcription factor</fullName>
    </submittedName>
</protein>
<dbReference type="PANTHER" id="PTHR44688">
    <property type="entry name" value="DNA-BINDING TRANSCRIPTIONAL ACTIVATOR DEVR_DOSR"/>
    <property type="match status" value="1"/>
</dbReference>
<dbReference type="Pfam" id="PF00196">
    <property type="entry name" value="GerE"/>
    <property type="match status" value="1"/>
</dbReference>
<dbReference type="PRINTS" id="PR00038">
    <property type="entry name" value="HTHLUXR"/>
</dbReference>
<dbReference type="Proteomes" id="UP001500782">
    <property type="component" value="Unassembled WGS sequence"/>
</dbReference>
<dbReference type="PANTHER" id="PTHR44688:SF25">
    <property type="entry name" value="HTH LUXR-TYPE DOMAIN-CONTAINING PROTEIN"/>
    <property type="match status" value="1"/>
</dbReference>
<evidence type="ECO:0000256" key="2">
    <source>
        <dbReference type="ARBA" id="ARBA00023125"/>
    </source>
</evidence>
<feature type="domain" description="HTH luxR-type" evidence="4">
    <location>
        <begin position="139"/>
        <end position="204"/>
    </location>
</feature>
<dbReference type="CDD" id="cd06170">
    <property type="entry name" value="LuxR_C_like"/>
    <property type="match status" value="1"/>
</dbReference>